<evidence type="ECO:0000256" key="5">
    <source>
        <dbReference type="SAM" id="Phobius"/>
    </source>
</evidence>
<sequence>MVVSTVDPGLQELQRGWWRACSKEKSPTDVRLSFNECPINWEDMATSEREGSGADLKQDTIESNMDEKQDEKPHDDGTKHEGHMQQTCLKAVFVILGIIGGIAAVALIVLAILTSIATKAYDAEQSSRMVAMVFMAVLAAFTICTIIYGEVAVFKKQARSINVAAVVLLLLAIVQALIAGISVNVEPADEAKLLKSLTDSFKQSREENPRHVKMWAMTQSDLNCCGVYGPEDYRSSRLPYYFPPNVPISCCPTYDSSRSDLVQERDRELCKVKKSYYTEGCKDLVLMVFKETSSMVFSVSVLLIVVEVLLIIIGAVLCRRNTKQ</sequence>
<dbReference type="Pfam" id="PF00335">
    <property type="entry name" value="Tetraspanin"/>
    <property type="match status" value="1"/>
</dbReference>
<dbReference type="InterPro" id="IPR018499">
    <property type="entry name" value="Tetraspanin/Peripherin"/>
</dbReference>
<dbReference type="Gene3D" id="1.10.1450.10">
    <property type="entry name" value="Tetraspanin"/>
    <property type="match status" value="1"/>
</dbReference>
<dbReference type="AlphaFoldDB" id="A0A2H1W528"/>
<keyword evidence="4 5" id="KW-0472">Membrane</keyword>
<dbReference type="EMBL" id="ODYU01006071">
    <property type="protein sequence ID" value="SOQ47604.1"/>
    <property type="molecule type" value="Genomic_DNA"/>
</dbReference>
<name>A0A2H1W528_SPOFR</name>
<feature type="transmembrane region" description="Helical" evidence="5">
    <location>
        <begin position="91"/>
        <end position="117"/>
    </location>
</feature>
<dbReference type="InterPro" id="IPR008952">
    <property type="entry name" value="Tetraspanin_EC2_sf"/>
</dbReference>
<dbReference type="PANTHER" id="PTHR19282">
    <property type="entry name" value="TETRASPANIN"/>
    <property type="match status" value="1"/>
</dbReference>
<accession>A0A2H1W528</accession>
<evidence type="ECO:0000313" key="6">
    <source>
        <dbReference type="EMBL" id="SOQ47604.1"/>
    </source>
</evidence>
<evidence type="ECO:0000256" key="4">
    <source>
        <dbReference type="ARBA" id="ARBA00023136"/>
    </source>
</evidence>
<evidence type="ECO:0000256" key="3">
    <source>
        <dbReference type="ARBA" id="ARBA00022989"/>
    </source>
</evidence>
<gene>
    <name evidence="6" type="ORF">SFRICE_030980</name>
</gene>
<dbReference type="SUPFAM" id="SSF48652">
    <property type="entry name" value="Tetraspanin"/>
    <property type="match status" value="1"/>
</dbReference>
<organism evidence="6">
    <name type="scientific">Spodoptera frugiperda</name>
    <name type="common">Fall armyworm</name>
    <dbReference type="NCBI Taxonomy" id="7108"/>
    <lineage>
        <taxon>Eukaryota</taxon>
        <taxon>Metazoa</taxon>
        <taxon>Ecdysozoa</taxon>
        <taxon>Arthropoda</taxon>
        <taxon>Hexapoda</taxon>
        <taxon>Insecta</taxon>
        <taxon>Pterygota</taxon>
        <taxon>Neoptera</taxon>
        <taxon>Endopterygota</taxon>
        <taxon>Lepidoptera</taxon>
        <taxon>Glossata</taxon>
        <taxon>Ditrysia</taxon>
        <taxon>Noctuoidea</taxon>
        <taxon>Noctuidae</taxon>
        <taxon>Amphipyrinae</taxon>
        <taxon>Spodoptera</taxon>
    </lineage>
</organism>
<feature type="transmembrane region" description="Helical" evidence="5">
    <location>
        <begin position="295"/>
        <end position="318"/>
    </location>
</feature>
<proteinExistence type="predicted"/>
<feature type="transmembrane region" description="Helical" evidence="5">
    <location>
        <begin position="161"/>
        <end position="183"/>
    </location>
</feature>
<dbReference type="GO" id="GO:0005886">
    <property type="term" value="C:plasma membrane"/>
    <property type="evidence" value="ECO:0007669"/>
    <property type="project" value="TreeGrafter"/>
</dbReference>
<comment type="subcellular location">
    <subcellularLocation>
        <location evidence="1">Membrane</location>
        <topology evidence="1">Multi-pass membrane protein</topology>
    </subcellularLocation>
</comment>
<evidence type="ECO:0000256" key="1">
    <source>
        <dbReference type="ARBA" id="ARBA00004141"/>
    </source>
</evidence>
<evidence type="ECO:0000256" key="2">
    <source>
        <dbReference type="ARBA" id="ARBA00022692"/>
    </source>
</evidence>
<keyword evidence="3 5" id="KW-1133">Transmembrane helix</keyword>
<feature type="transmembrane region" description="Helical" evidence="5">
    <location>
        <begin position="129"/>
        <end position="149"/>
    </location>
</feature>
<dbReference type="PANTHER" id="PTHR19282:SF544">
    <property type="entry name" value="TETRASPANIN"/>
    <property type="match status" value="1"/>
</dbReference>
<protein>
    <submittedName>
        <fullName evidence="6">SFRICE_030980</fullName>
    </submittedName>
</protein>
<keyword evidence="2 5" id="KW-0812">Transmembrane</keyword>
<reference evidence="6" key="1">
    <citation type="submission" date="2016-07" db="EMBL/GenBank/DDBJ databases">
        <authorList>
            <person name="Bretaudeau A."/>
        </authorList>
    </citation>
    <scope>NUCLEOTIDE SEQUENCE</scope>
    <source>
        <strain evidence="6">Rice</strain>
        <tissue evidence="6">Whole body</tissue>
    </source>
</reference>